<sequence length="72" mass="7960">MDTAFAKACYSDHPYSKEPILEDQYLTHAITGNLTVGFYSSFGKASDCCSCRLNFTTDARGIDLRAKLQMAV</sequence>
<evidence type="ECO:0000313" key="1">
    <source>
        <dbReference type="EMBL" id="USW59716.1"/>
    </source>
</evidence>
<accession>A0A9Q9EQE0</accession>
<dbReference type="EMBL" id="CP099432">
    <property type="protein sequence ID" value="USW59716.1"/>
    <property type="molecule type" value="Genomic_DNA"/>
</dbReference>
<organism evidence="1 2">
    <name type="scientific">Septoria linicola</name>
    <dbReference type="NCBI Taxonomy" id="215465"/>
    <lineage>
        <taxon>Eukaryota</taxon>
        <taxon>Fungi</taxon>
        <taxon>Dikarya</taxon>
        <taxon>Ascomycota</taxon>
        <taxon>Pezizomycotina</taxon>
        <taxon>Dothideomycetes</taxon>
        <taxon>Dothideomycetidae</taxon>
        <taxon>Mycosphaerellales</taxon>
        <taxon>Mycosphaerellaceae</taxon>
        <taxon>Septoria</taxon>
    </lineage>
</organism>
<keyword evidence="2" id="KW-1185">Reference proteome</keyword>
<dbReference type="AlphaFoldDB" id="A0A9Q9EQE0"/>
<reference evidence="1" key="1">
    <citation type="submission" date="2022-06" db="EMBL/GenBank/DDBJ databases">
        <title>Complete genome sequences of two strains of the flax pathogen Septoria linicola.</title>
        <authorList>
            <person name="Lapalu N."/>
            <person name="Simon A."/>
            <person name="Demenou B."/>
            <person name="Paumier D."/>
            <person name="Guillot M.-P."/>
            <person name="Gout L."/>
            <person name="Valade R."/>
        </authorList>
    </citation>
    <scope>NUCLEOTIDE SEQUENCE</scope>
    <source>
        <strain evidence="1">SE15195</strain>
    </source>
</reference>
<dbReference type="Proteomes" id="UP001056384">
    <property type="component" value="Chromosome 15"/>
</dbReference>
<evidence type="ECO:0000313" key="2">
    <source>
        <dbReference type="Proteomes" id="UP001056384"/>
    </source>
</evidence>
<gene>
    <name evidence="1" type="ORF">Slin15195_G130350</name>
</gene>
<proteinExistence type="predicted"/>
<protein>
    <submittedName>
        <fullName evidence="1">Uncharacterized protein</fullName>
    </submittedName>
</protein>
<name>A0A9Q9EQE0_9PEZI</name>